<organism evidence="4 5">
    <name type="scientific">Enterobacter ludwigii</name>
    <dbReference type="NCBI Taxonomy" id="299767"/>
    <lineage>
        <taxon>Bacteria</taxon>
        <taxon>Pseudomonadati</taxon>
        <taxon>Pseudomonadota</taxon>
        <taxon>Gammaproteobacteria</taxon>
        <taxon>Enterobacterales</taxon>
        <taxon>Enterobacteriaceae</taxon>
        <taxon>Enterobacter</taxon>
        <taxon>Enterobacter cloacae complex</taxon>
    </lineage>
</organism>
<dbReference type="PROSITE" id="PS51257">
    <property type="entry name" value="PROKAR_LIPOPROTEIN"/>
    <property type="match status" value="1"/>
</dbReference>
<proteinExistence type="inferred from homology"/>
<dbReference type="SUPFAM" id="SSF56954">
    <property type="entry name" value="Outer membrane efflux proteins (OEP)"/>
    <property type="match status" value="1"/>
</dbReference>
<keyword evidence="4" id="KW-0614">Plasmid</keyword>
<evidence type="ECO:0000313" key="5">
    <source>
        <dbReference type="Proteomes" id="UP001210538"/>
    </source>
</evidence>
<dbReference type="Proteomes" id="UP001210538">
    <property type="component" value="Plasmid unnamed1"/>
</dbReference>
<dbReference type="InterPro" id="IPR003423">
    <property type="entry name" value="OMP_efflux"/>
</dbReference>
<keyword evidence="3" id="KW-1134">Transmembrane beta strand</keyword>
<dbReference type="GO" id="GO:0015562">
    <property type="term" value="F:efflux transmembrane transporter activity"/>
    <property type="evidence" value="ECO:0007669"/>
    <property type="project" value="InterPro"/>
</dbReference>
<geneLocation type="plasmid" evidence="4 5">
    <name>unnamed1</name>
</geneLocation>
<evidence type="ECO:0000256" key="1">
    <source>
        <dbReference type="ARBA" id="ARBA00004459"/>
    </source>
</evidence>
<accession>A0AAX3LJ21</accession>
<keyword evidence="5" id="KW-1185">Reference proteome</keyword>
<evidence type="ECO:0000313" key="4">
    <source>
        <dbReference type="EMBL" id="WCE16131.1"/>
    </source>
</evidence>
<gene>
    <name evidence="4" type="ORF">PHA72_27025</name>
</gene>
<evidence type="ECO:0000256" key="2">
    <source>
        <dbReference type="ARBA" id="ARBA00007613"/>
    </source>
</evidence>
<dbReference type="EMBL" id="CP116348">
    <property type="protein sequence ID" value="WCE16131.1"/>
    <property type="molecule type" value="Genomic_DNA"/>
</dbReference>
<keyword evidence="3" id="KW-0564">Palmitate</keyword>
<sequence length="469" mass="51068">MIDRKPRRVLVPALLVLALGGCTLQPNYDRPAMPVPSQWNQTSGAGTSATNMDWQQFFSDPALHQLIQLALDNNRSLQVTALNVERARARYGVQRSALLPTVSAGASQTSKHLPGNLWETQSTGPATYQQYEANLGVTSWELDFFGRVRSLRDQALETYLSTEATSQAARISLIADVAIGYLALGADSDLLRLARNTASSQRESYNLTKRSYELGDSSAQDLAQAETSVKSAEADVAKYTRQVQQNVNALRLLLGTELPAGLADNATLNNNWRFPALPAGLPSDLLTRRPDIIAAEHTLKAANANIGAARAAFFPSISLTTYGGSASSSLGHLFEAGTASWAFVPSISVPIFDAGKNQANLDIARVEKRIEVANYEKAIQTAFREVSDALAGQATYRDELTAREQDADANQRYYDLAQARYQEGMDSYLNLLVAQRSLYQAQQTKISTQLSTLAQQIALYKVLGGGWKS</sequence>
<dbReference type="Gene3D" id="1.20.1600.10">
    <property type="entry name" value="Outer membrane efflux proteins (OEP)"/>
    <property type="match status" value="1"/>
</dbReference>
<comment type="similarity">
    <text evidence="2 3">Belongs to the outer membrane factor (OMF) (TC 1.B.17) family.</text>
</comment>
<dbReference type="NCBIfam" id="TIGR01845">
    <property type="entry name" value="outer_NodT"/>
    <property type="match status" value="1"/>
</dbReference>
<name>A0AAX3LJ21_9ENTR</name>
<dbReference type="InterPro" id="IPR010131">
    <property type="entry name" value="MdtP/NodT-like"/>
</dbReference>
<keyword evidence="3" id="KW-0812">Transmembrane</keyword>
<reference evidence="4 5" key="1">
    <citation type="submission" date="2023-01" db="EMBL/GenBank/DDBJ databases">
        <title>Genome sequence resource and annotation of Enterobacter ludwigii, an economically important pathogen of seedling wilt with strawberry.</title>
        <authorList>
            <person name="Xie Y."/>
        </authorList>
    </citation>
    <scope>NUCLEOTIDE SEQUENCE [LARGE SCALE GENOMIC DNA]</scope>
    <source>
        <strain evidence="4 5">CM-TZ4</strain>
        <plasmid evidence="4 5">unnamed1</plasmid>
    </source>
</reference>
<keyword evidence="3" id="KW-0472">Membrane</keyword>
<dbReference type="GO" id="GO:0009279">
    <property type="term" value="C:cell outer membrane"/>
    <property type="evidence" value="ECO:0007669"/>
    <property type="project" value="UniProtKB-SubCell"/>
</dbReference>
<dbReference type="Gene3D" id="2.20.200.10">
    <property type="entry name" value="Outer membrane efflux proteins (OEP)"/>
    <property type="match status" value="1"/>
</dbReference>
<dbReference type="Pfam" id="PF02321">
    <property type="entry name" value="OEP"/>
    <property type="match status" value="2"/>
</dbReference>
<keyword evidence="3" id="KW-0449">Lipoprotein</keyword>
<dbReference type="AlphaFoldDB" id="A0AAX3LJ21"/>
<protein>
    <submittedName>
        <fullName evidence="4">Efflux transporter outer membrane subunit</fullName>
    </submittedName>
</protein>
<dbReference type="PANTHER" id="PTHR30203">
    <property type="entry name" value="OUTER MEMBRANE CATION EFFLUX PROTEIN"/>
    <property type="match status" value="1"/>
</dbReference>
<comment type="subcellular location">
    <subcellularLocation>
        <location evidence="1 3">Cell outer membrane</location>
        <topology evidence="1 3">Lipid-anchor</topology>
    </subcellularLocation>
</comment>
<dbReference type="PANTHER" id="PTHR30203:SF32">
    <property type="entry name" value="CATION EFFLUX SYSTEM PROTEIN CUSC"/>
    <property type="match status" value="1"/>
</dbReference>
<evidence type="ECO:0000256" key="3">
    <source>
        <dbReference type="RuleBase" id="RU362097"/>
    </source>
</evidence>